<comment type="caution">
    <text evidence="3">The sequence shown here is derived from an EMBL/GenBank/DDBJ whole genome shotgun (WGS) entry which is preliminary data.</text>
</comment>
<dbReference type="Pfam" id="PF06580">
    <property type="entry name" value="His_kinase"/>
    <property type="match status" value="1"/>
</dbReference>
<keyword evidence="1" id="KW-0472">Membrane</keyword>
<dbReference type="Proteomes" id="UP000622475">
    <property type="component" value="Unassembled WGS sequence"/>
</dbReference>
<dbReference type="GO" id="GO:0016020">
    <property type="term" value="C:membrane"/>
    <property type="evidence" value="ECO:0007669"/>
    <property type="project" value="InterPro"/>
</dbReference>
<keyword evidence="3" id="KW-0808">Transferase</keyword>
<dbReference type="InterPro" id="IPR050640">
    <property type="entry name" value="Bact_2-comp_sensor_kinase"/>
</dbReference>
<evidence type="ECO:0000313" key="3">
    <source>
        <dbReference type="EMBL" id="MBE9662695.1"/>
    </source>
</evidence>
<dbReference type="AlphaFoldDB" id="A0A929KY66"/>
<feature type="transmembrane region" description="Helical" evidence="1">
    <location>
        <begin position="39"/>
        <end position="56"/>
    </location>
</feature>
<dbReference type="InterPro" id="IPR036890">
    <property type="entry name" value="HATPase_C_sf"/>
</dbReference>
<dbReference type="PANTHER" id="PTHR34220:SF7">
    <property type="entry name" value="SENSOR HISTIDINE KINASE YPDA"/>
    <property type="match status" value="1"/>
</dbReference>
<keyword evidence="1" id="KW-1133">Transmembrane helix</keyword>
<sequence length="355" mass="41498">MPWRHIGEHALFWLLASLMLTFFFGATKPTYWWGFVDNLMYLPIHMSYFYVMAYWVMPHYLLQGKYGWFALFMVLCIMSSALMTRILDITVIDPRVYNEYQKQDPTFTWNKIHGSFAYQLFNMQYFANAAKGVNLVIWTALTIKFFKMWHERREAALQAELNFLKGQVHPHFLFNTLNNIYALSLSKSDKAPAVVIGLSEILKYMLYETKADTVPLKRDVEAMQNYIELEKLRYEGRLDLNVKIQDGIDEHRIAPLLLAPLVENAFKHGTSEQVGDVWINIDLSIRDQKLKFKVSNSKPTILPGDIERHKGNIGLPNVKKRLELLYPKAHQLKIYEEDVLFAIILEVNLDKHISL</sequence>
<dbReference type="PANTHER" id="PTHR34220">
    <property type="entry name" value="SENSOR HISTIDINE KINASE YPDA"/>
    <property type="match status" value="1"/>
</dbReference>
<keyword evidence="3" id="KW-0418">Kinase</keyword>
<accession>A0A929KY66</accession>
<name>A0A929KY66_9SPHI</name>
<dbReference type="Gene3D" id="3.30.565.10">
    <property type="entry name" value="Histidine kinase-like ATPase, C-terminal domain"/>
    <property type="match status" value="1"/>
</dbReference>
<proteinExistence type="predicted"/>
<reference evidence="3" key="1">
    <citation type="submission" date="2020-10" db="EMBL/GenBank/DDBJ databases">
        <title>Mucilaginibacter mali sp. nov., isolated from rhizosphere soil of apple orchard.</title>
        <authorList>
            <person name="Lee J.-S."/>
            <person name="Kim H.S."/>
            <person name="Kim J.-S."/>
        </authorList>
    </citation>
    <scope>NUCLEOTIDE SEQUENCE</scope>
    <source>
        <strain evidence="3">KCTC 22746</strain>
    </source>
</reference>
<evidence type="ECO:0000259" key="2">
    <source>
        <dbReference type="Pfam" id="PF06580"/>
    </source>
</evidence>
<evidence type="ECO:0000313" key="4">
    <source>
        <dbReference type="Proteomes" id="UP000622475"/>
    </source>
</evidence>
<feature type="transmembrane region" description="Helical" evidence="1">
    <location>
        <begin position="12"/>
        <end position="33"/>
    </location>
</feature>
<organism evidence="3 4">
    <name type="scientific">Mucilaginibacter myungsuensis</name>
    <dbReference type="NCBI Taxonomy" id="649104"/>
    <lineage>
        <taxon>Bacteria</taxon>
        <taxon>Pseudomonadati</taxon>
        <taxon>Bacteroidota</taxon>
        <taxon>Sphingobacteriia</taxon>
        <taxon>Sphingobacteriales</taxon>
        <taxon>Sphingobacteriaceae</taxon>
        <taxon>Mucilaginibacter</taxon>
    </lineage>
</organism>
<feature type="transmembrane region" description="Helical" evidence="1">
    <location>
        <begin position="68"/>
        <end position="87"/>
    </location>
</feature>
<evidence type="ECO:0000256" key="1">
    <source>
        <dbReference type="SAM" id="Phobius"/>
    </source>
</evidence>
<protein>
    <submittedName>
        <fullName evidence="3">Histidine kinase</fullName>
    </submittedName>
</protein>
<feature type="domain" description="Signal transduction histidine kinase internal region" evidence="2">
    <location>
        <begin position="159"/>
        <end position="238"/>
    </location>
</feature>
<keyword evidence="4" id="KW-1185">Reference proteome</keyword>
<dbReference type="GO" id="GO:0000155">
    <property type="term" value="F:phosphorelay sensor kinase activity"/>
    <property type="evidence" value="ECO:0007669"/>
    <property type="project" value="InterPro"/>
</dbReference>
<gene>
    <name evidence="3" type="ORF">IRJ16_12450</name>
</gene>
<dbReference type="EMBL" id="JADFFL010000004">
    <property type="protein sequence ID" value="MBE9662695.1"/>
    <property type="molecule type" value="Genomic_DNA"/>
</dbReference>
<keyword evidence="1" id="KW-0812">Transmembrane</keyword>
<dbReference type="InterPro" id="IPR010559">
    <property type="entry name" value="Sig_transdc_His_kin_internal"/>
</dbReference>